<comment type="caution">
    <text evidence="2">The sequence shown here is derived from an EMBL/GenBank/DDBJ whole genome shotgun (WGS) entry which is preliminary data.</text>
</comment>
<evidence type="ECO:0000313" key="3">
    <source>
        <dbReference type="Proteomes" id="UP000565441"/>
    </source>
</evidence>
<protein>
    <submittedName>
        <fullName evidence="2">Uncharacterized protein</fullName>
    </submittedName>
</protein>
<name>A0A8H5HF03_9AGAR</name>
<dbReference type="EMBL" id="JAACJP010000009">
    <property type="protein sequence ID" value="KAF5382107.1"/>
    <property type="molecule type" value="Genomic_DNA"/>
</dbReference>
<sequence length="196" mass="22623">MHLVRRITRRSRSREDRKNALLDPAVYPAPQPGEDFTPVRLHEVSPPDLKDVVGGGESFTNYRVEWYERIVTMQQFHGTLARQSFEEHFAVLCLLRDSSVPVRWVAGVSSGSPEDDPFILYNAYSIWDDLRPLVRVSLETYIEIPKEKRAGDYEVWLRADNIENFFRHLGRAEFQEILSPTANRATKTQWLGGFGS</sequence>
<proteinExistence type="predicted"/>
<dbReference type="OrthoDB" id="10376843at2759"/>
<evidence type="ECO:0000256" key="1">
    <source>
        <dbReference type="SAM" id="MobiDB-lite"/>
    </source>
</evidence>
<feature type="compositionally biased region" description="Basic residues" evidence="1">
    <location>
        <begin position="1"/>
        <end position="12"/>
    </location>
</feature>
<gene>
    <name evidence="2" type="ORF">D9615_004237</name>
</gene>
<reference evidence="2 3" key="1">
    <citation type="journal article" date="2020" name="ISME J.">
        <title>Uncovering the hidden diversity of litter-decomposition mechanisms in mushroom-forming fungi.</title>
        <authorList>
            <person name="Floudas D."/>
            <person name="Bentzer J."/>
            <person name="Ahren D."/>
            <person name="Johansson T."/>
            <person name="Persson P."/>
            <person name="Tunlid A."/>
        </authorList>
    </citation>
    <scope>NUCLEOTIDE SEQUENCE [LARGE SCALE GENOMIC DNA]</scope>
    <source>
        <strain evidence="2 3">CBS 661.87</strain>
    </source>
</reference>
<keyword evidence="3" id="KW-1185">Reference proteome</keyword>
<feature type="region of interest" description="Disordered" evidence="1">
    <location>
        <begin position="1"/>
        <end position="21"/>
    </location>
</feature>
<evidence type="ECO:0000313" key="2">
    <source>
        <dbReference type="EMBL" id="KAF5382107.1"/>
    </source>
</evidence>
<organism evidence="2 3">
    <name type="scientific">Tricholomella constricta</name>
    <dbReference type="NCBI Taxonomy" id="117010"/>
    <lineage>
        <taxon>Eukaryota</taxon>
        <taxon>Fungi</taxon>
        <taxon>Dikarya</taxon>
        <taxon>Basidiomycota</taxon>
        <taxon>Agaricomycotina</taxon>
        <taxon>Agaricomycetes</taxon>
        <taxon>Agaricomycetidae</taxon>
        <taxon>Agaricales</taxon>
        <taxon>Tricholomatineae</taxon>
        <taxon>Lyophyllaceae</taxon>
        <taxon>Tricholomella</taxon>
    </lineage>
</organism>
<accession>A0A8H5HF03</accession>
<dbReference type="Proteomes" id="UP000565441">
    <property type="component" value="Unassembled WGS sequence"/>
</dbReference>
<dbReference type="AlphaFoldDB" id="A0A8H5HF03"/>